<feature type="topological domain" description="Cytoplasmic" evidence="12">
    <location>
        <begin position="1"/>
        <end position="8"/>
    </location>
</feature>
<dbReference type="STRING" id="393595.ABO_0874"/>
<dbReference type="GO" id="GO:0017004">
    <property type="term" value="P:cytochrome complex assembly"/>
    <property type="evidence" value="ECO:0007669"/>
    <property type="project" value="UniProtKB-KW"/>
</dbReference>
<evidence type="ECO:0000313" key="16">
    <source>
        <dbReference type="Proteomes" id="UP000008871"/>
    </source>
</evidence>
<evidence type="ECO:0000256" key="3">
    <source>
        <dbReference type="ARBA" id="ARBA00022617"/>
    </source>
</evidence>
<feature type="binding site" description="axial binding residue" evidence="12 13">
    <location>
        <position position="128"/>
    </location>
    <ligand>
        <name>heme</name>
        <dbReference type="ChEBI" id="CHEBI:30413"/>
    </ligand>
    <ligandPart>
        <name>Fe</name>
        <dbReference type="ChEBI" id="CHEBI:18248"/>
    </ligandPart>
</feature>
<dbReference type="GO" id="GO:0020037">
    <property type="term" value="F:heme binding"/>
    <property type="evidence" value="ECO:0007669"/>
    <property type="project" value="InterPro"/>
</dbReference>
<dbReference type="OrthoDB" id="9793584at2"/>
<keyword evidence="5 12" id="KW-0479">Metal-binding</keyword>
<comment type="function">
    <text evidence="11 12">Heme chaperone required for the biogenesis of c-type cytochromes. Transiently binds heme delivered by CcmC and transfers the heme to apo-cytochromes in a process facilitated by CcmF and CcmH.</text>
</comment>
<dbReference type="RefSeq" id="WP_011588158.1">
    <property type="nucleotide sequence ID" value="NC_008260.1"/>
</dbReference>
<evidence type="ECO:0000256" key="9">
    <source>
        <dbReference type="ARBA" id="ARBA00023004"/>
    </source>
</evidence>
<evidence type="ECO:0000256" key="11">
    <source>
        <dbReference type="ARBA" id="ARBA00056663"/>
    </source>
</evidence>
<dbReference type="FunFam" id="2.40.50.140:FF:000104">
    <property type="entry name" value="Cytochrome c-type biogenesis protein CcmE"/>
    <property type="match status" value="1"/>
</dbReference>
<accession>Q0VR76</accession>
<proteinExistence type="inferred from homology"/>
<dbReference type="KEGG" id="abo:ABO_0874"/>
<dbReference type="InterPro" id="IPR012340">
    <property type="entry name" value="NA-bd_OB-fold"/>
</dbReference>
<sequence length="160" mass="17383">MNPVRKQRLLVVLAVLVGLGVACALMFYALRQNINLFYTPQQIAAGEAPLDAQMRVGGLVEPGTVIRNPETLDVTFVLTDGKGRFTVHYQGILPDLFREGQGIVANGTLISQTRFEAEEVLAKHDETYMPPEVQDALEKAGHPGAQKPEGKAQPQSGPAY</sequence>
<evidence type="ECO:0000256" key="13">
    <source>
        <dbReference type="PIRSR" id="PIRSR604329-50"/>
    </source>
</evidence>
<dbReference type="PANTHER" id="PTHR34128">
    <property type="entry name" value="CYTOCHROME C-TYPE BIOGENESIS PROTEIN CCME HOMOLOG, MITOCHONDRIAL"/>
    <property type="match status" value="1"/>
</dbReference>
<dbReference type="InterPro" id="IPR036127">
    <property type="entry name" value="CcmE-like_sf"/>
</dbReference>
<evidence type="ECO:0000256" key="10">
    <source>
        <dbReference type="ARBA" id="ARBA00023136"/>
    </source>
</evidence>
<dbReference type="NCBIfam" id="NF009638">
    <property type="entry name" value="PRK13165.1"/>
    <property type="match status" value="1"/>
</dbReference>
<dbReference type="AlphaFoldDB" id="Q0VR76"/>
<dbReference type="NCBIfam" id="NF009727">
    <property type="entry name" value="PRK13254.1-1"/>
    <property type="match status" value="1"/>
</dbReference>
<protein>
    <recommendedName>
        <fullName evidence="12">Cytochrome c-type biogenesis protein CcmE</fullName>
    </recommendedName>
    <alternativeName>
        <fullName evidence="12">Cytochrome c maturation protein E</fullName>
    </alternativeName>
    <alternativeName>
        <fullName evidence="12">Heme chaperone CcmE</fullName>
    </alternativeName>
</protein>
<keyword evidence="3 12" id="KW-0349">Heme</keyword>
<evidence type="ECO:0000256" key="4">
    <source>
        <dbReference type="ARBA" id="ARBA00022692"/>
    </source>
</evidence>
<feature type="topological domain" description="Periplasmic" evidence="12">
    <location>
        <begin position="30"/>
        <end position="160"/>
    </location>
</feature>
<dbReference type="Gene3D" id="2.40.50.140">
    <property type="entry name" value="Nucleic acid-binding proteins"/>
    <property type="match status" value="1"/>
</dbReference>
<dbReference type="HOGENOM" id="CLU_079503_1_1_6"/>
<keyword evidence="10 12" id="KW-0472">Membrane</keyword>
<dbReference type="Proteomes" id="UP000008871">
    <property type="component" value="Chromosome"/>
</dbReference>
<dbReference type="NCBIfam" id="NF009729">
    <property type="entry name" value="PRK13254.1-3"/>
    <property type="match status" value="1"/>
</dbReference>
<dbReference type="Pfam" id="PF03100">
    <property type="entry name" value="CcmE"/>
    <property type="match status" value="1"/>
</dbReference>
<dbReference type="eggNOG" id="COG2332">
    <property type="taxonomic scope" value="Bacteria"/>
</dbReference>
<dbReference type="GO" id="GO:0046872">
    <property type="term" value="F:metal ion binding"/>
    <property type="evidence" value="ECO:0007669"/>
    <property type="project" value="UniProtKB-KW"/>
</dbReference>
<keyword evidence="7 12" id="KW-0735">Signal-anchor</keyword>
<comment type="subcellular location">
    <subcellularLocation>
        <location evidence="12">Cell inner membrane</location>
        <topology evidence="12">Single-pass type II membrane protein</topology>
        <orientation evidence="12">Periplasmic side</orientation>
    </subcellularLocation>
</comment>
<dbReference type="InterPro" id="IPR004329">
    <property type="entry name" value="CcmE"/>
</dbReference>
<evidence type="ECO:0000256" key="2">
    <source>
        <dbReference type="ARBA" id="ARBA00022519"/>
    </source>
</evidence>
<dbReference type="PANTHER" id="PTHR34128:SF2">
    <property type="entry name" value="CYTOCHROME C-TYPE BIOGENESIS PROTEIN CCME HOMOLOG, MITOCHONDRIAL"/>
    <property type="match status" value="1"/>
</dbReference>
<evidence type="ECO:0000256" key="5">
    <source>
        <dbReference type="ARBA" id="ARBA00022723"/>
    </source>
</evidence>
<evidence type="ECO:0000256" key="8">
    <source>
        <dbReference type="ARBA" id="ARBA00022989"/>
    </source>
</evidence>
<dbReference type="GO" id="GO:0017003">
    <property type="term" value="P:protein-heme linkage"/>
    <property type="evidence" value="ECO:0007669"/>
    <property type="project" value="UniProtKB-UniRule"/>
</dbReference>
<evidence type="ECO:0000256" key="7">
    <source>
        <dbReference type="ARBA" id="ARBA00022968"/>
    </source>
</evidence>
<dbReference type="GO" id="GO:0005886">
    <property type="term" value="C:plasma membrane"/>
    <property type="evidence" value="ECO:0007669"/>
    <property type="project" value="UniProtKB-SubCell"/>
</dbReference>
<keyword evidence="8 12" id="KW-1133">Transmembrane helix</keyword>
<dbReference type="EMBL" id="AM286690">
    <property type="protein sequence ID" value="CAL16322.1"/>
    <property type="molecule type" value="Genomic_DNA"/>
</dbReference>
<keyword evidence="2 12" id="KW-0997">Cell inner membrane</keyword>
<feature type="binding site" description="covalent" evidence="12 13">
    <location>
        <position position="124"/>
    </location>
    <ligand>
        <name>heme</name>
        <dbReference type="ChEBI" id="CHEBI:30413"/>
    </ligand>
</feature>
<gene>
    <name evidence="12 15" type="primary">ccmE</name>
    <name evidence="12" type="synonym">cycJ</name>
    <name evidence="15" type="ordered locus">ABO_0874</name>
</gene>
<keyword evidence="9 12" id="KW-0408">Iron</keyword>
<keyword evidence="6 12" id="KW-0201">Cytochrome c-type biogenesis</keyword>
<dbReference type="SUPFAM" id="SSF82093">
    <property type="entry name" value="Heme chaperone CcmE"/>
    <property type="match status" value="1"/>
</dbReference>
<comment type="similarity">
    <text evidence="12">Belongs to the CcmE/CycJ family.</text>
</comment>
<keyword evidence="4 12" id="KW-0812">Transmembrane</keyword>
<dbReference type="HAMAP" id="MF_01959">
    <property type="entry name" value="CcmE"/>
    <property type="match status" value="1"/>
</dbReference>
<evidence type="ECO:0000256" key="14">
    <source>
        <dbReference type="SAM" id="MobiDB-lite"/>
    </source>
</evidence>
<name>Q0VR76_ALCBS</name>
<dbReference type="NCBIfam" id="NF009731">
    <property type="entry name" value="PRK13254.1-5"/>
    <property type="match status" value="1"/>
</dbReference>
<dbReference type="PROSITE" id="PS51257">
    <property type="entry name" value="PROKAR_LIPOPROTEIN"/>
    <property type="match status" value="1"/>
</dbReference>
<evidence type="ECO:0000256" key="12">
    <source>
        <dbReference type="HAMAP-Rule" id="MF_01959"/>
    </source>
</evidence>
<reference evidence="15 16" key="1">
    <citation type="journal article" date="2006" name="Nat. Biotechnol.">
        <title>Genome sequence of the ubiquitous hydrocarbon-degrading marine bacterium Alcanivorax borkumensis.</title>
        <authorList>
            <person name="Schneiker S."/>
            <person name="Martins dos Santos V.A.P."/>
            <person name="Bartels D."/>
            <person name="Bekel T."/>
            <person name="Brecht M."/>
            <person name="Buhrmester J."/>
            <person name="Chernikova T.N."/>
            <person name="Denaro R."/>
            <person name="Ferrer M."/>
            <person name="Gertler C."/>
            <person name="Goesmann A."/>
            <person name="Golyshina O.V."/>
            <person name="Kaminski F."/>
            <person name="Khachane A.N."/>
            <person name="Lang S."/>
            <person name="Linke B."/>
            <person name="McHardy A.C."/>
            <person name="Meyer F."/>
            <person name="Nechitaylo T."/>
            <person name="Puehler A."/>
            <person name="Regenhardt D."/>
            <person name="Rupp O."/>
            <person name="Sabirova J.S."/>
            <person name="Selbitschka W."/>
            <person name="Yakimov M.M."/>
            <person name="Timmis K.N."/>
            <person name="Vorhoelter F.-J."/>
            <person name="Weidner S."/>
            <person name="Kaiser O."/>
            <person name="Golyshin P.N."/>
        </authorList>
    </citation>
    <scope>NUCLEOTIDE SEQUENCE [LARGE SCALE GENOMIC DNA]</scope>
    <source>
        <strain evidence="16">ATCC 700651 / DSM 11573 / NCIMB 13689 / SK2</strain>
    </source>
</reference>
<evidence type="ECO:0000256" key="1">
    <source>
        <dbReference type="ARBA" id="ARBA00022475"/>
    </source>
</evidence>
<evidence type="ECO:0000313" key="15">
    <source>
        <dbReference type="EMBL" id="CAL16322.1"/>
    </source>
</evidence>
<keyword evidence="1 12" id="KW-1003">Cell membrane</keyword>
<keyword evidence="16" id="KW-1185">Reference proteome</keyword>
<feature type="region of interest" description="Disordered" evidence="14">
    <location>
        <begin position="127"/>
        <end position="160"/>
    </location>
</feature>
<organism evidence="15 16">
    <name type="scientific">Alcanivorax borkumensis (strain ATCC 700651 / DSM 11573 / NCIMB 13689 / SK2)</name>
    <dbReference type="NCBI Taxonomy" id="393595"/>
    <lineage>
        <taxon>Bacteria</taxon>
        <taxon>Pseudomonadati</taxon>
        <taxon>Pseudomonadota</taxon>
        <taxon>Gammaproteobacteria</taxon>
        <taxon>Oceanospirillales</taxon>
        <taxon>Alcanivoracaceae</taxon>
        <taxon>Alcanivorax</taxon>
    </lineage>
</organism>
<evidence type="ECO:0000256" key="6">
    <source>
        <dbReference type="ARBA" id="ARBA00022748"/>
    </source>
</evidence>